<gene>
    <name evidence="1" type="ORF">NECAME_09585</name>
</gene>
<protein>
    <submittedName>
        <fullName evidence="1">Uncharacterized protein</fullName>
    </submittedName>
</protein>
<reference evidence="2" key="1">
    <citation type="journal article" date="2014" name="Nat. Genet.">
        <title>Genome of the human hookworm Necator americanus.</title>
        <authorList>
            <person name="Tang Y.T."/>
            <person name="Gao X."/>
            <person name="Rosa B.A."/>
            <person name="Abubucker S."/>
            <person name="Hallsworth-Pepin K."/>
            <person name="Martin J."/>
            <person name="Tyagi R."/>
            <person name="Heizer E."/>
            <person name="Zhang X."/>
            <person name="Bhonagiri-Palsikar V."/>
            <person name="Minx P."/>
            <person name="Warren W.C."/>
            <person name="Wang Q."/>
            <person name="Zhan B."/>
            <person name="Hotez P.J."/>
            <person name="Sternberg P.W."/>
            <person name="Dougall A."/>
            <person name="Gaze S.T."/>
            <person name="Mulvenna J."/>
            <person name="Sotillo J."/>
            <person name="Ranganathan S."/>
            <person name="Rabelo E.M."/>
            <person name="Wilson R.K."/>
            <person name="Felgner P.L."/>
            <person name="Bethony J."/>
            <person name="Hawdon J.M."/>
            <person name="Gasser R.B."/>
            <person name="Loukas A."/>
            <person name="Mitreva M."/>
        </authorList>
    </citation>
    <scope>NUCLEOTIDE SEQUENCE [LARGE SCALE GENOMIC DNA]</scope>
</reference>
<dbReference type="Proteomes" id="UP000053676">
    <property type="component" value="Unassembled WGS sequence"/>
</dbReference>
<dbReference type="EMBL" id="KI659320">
    <property type="protein sequence ID" value="ETN79830.1"/>
    <property type="molecule type" value="Genomic_DNA"/>
</dbReference>
<accession>W2TCR7</accession>
<keyword evidence="2" id="KW-1185">Reference proteome</keyword>
<sequence length="86" mass="9712">MIVTWKEIILPNDLLIEKLYPWGAKLSLCSIYWIGIDGGSRCKVYACGEVVAVLFMVVMQKNCTVYRVLSVAKRGFIDDDSKFGTM</sequence>
<evidence type="ECO:0000313" key="1">
    <source>
        <dbReference type="EMBL" id="ETN79830.1"/>
    </source>
</evidence>
<name>W2TCR7_NECAM</name>
<dbReference type="AlphaFoldDB" id="W2TCR7"/>
<dbReference type="KEGG" id="nai:NECAME_09585"/>
<evidence type="ECO:0000313" key="2">
    <source>
        <dbReference type="Proteomes" id="UP000053676"/>
    </source>
</evidence>
<proteinExistence type="predicted"/>
<organism evidence="1 2">
    <name type="scientific">Necator americanus</name>
    <name type="common">Human hookworm</name>
    <dbReference type="NCBI Taxonomy" id="51031"/>
    <lineage>
        <taxon>Eukaryota</taxon>
        <taxon>Metazoa</taxon>
        <taxon>Ecdysozoa</taxon>
        <taxon>Nematoda</taxon>
        <taxon>Chromadorea</taxon>
        <taxon>Rhabditida</taxon>
        <taxon>Rhabditina</taxon>
        <taxon>Rhabditomorpha</taxon>
        <taxon>Strongyloidea</taxon>
        <taxon>Ancylostomatidae</taxon>
        <taxon>Bunostominae</taxon>
        <taxon>Necator</taxon>
    </lineage>
</organism>